<keyword evidence="4" id="KW-0963">Cytoplasm</keyword>
<sequence length="456" mass="50053">MRKETDSMGEVMVPDEAYFGAQTQRAIENFKVSGKSMPLDFIYALATVKLACALSNKELKYIEEKKADAIIQACKEILDHKFDNQFPVDVYQTGSGTSTNMNINEVIANRATEILGGKKGEKLVHPNNDVNKGQSSNDTIPTAMHIMIVELSKKKLLPALNGLEEALEYKEKEFANIIKIGRTHMQDAVPIRLSDEFGAYKTQIINNKKRITFALEGLKELALGATAVGTGLNAPKGFAWLAIEKISEFTNTDYKQAPNLFEAIASKDAVNFFASSLSTLASSMIKIASDIRFLSCGPRCGIGELILKDLQPGSSIMPGKVNPVIPESVLQVSYSVIGYSQIINMCAQAGVLELNVMMPAIIYHINEAINIMSNVIDDFSTKCILPIRANKERINSFIENSLALVTPLALIIGYDKAAAIAHEAYITNKTIKEVVLEKGILSKEQAEKILDPRKMV</sequence>
<feature type="active site" description="Proton donor/acceptor" evidence="4">
    <location>
        <position position="184"/>
    </location>
</feature>
<feature type="binding site" evidence="4">
    <location>
        <begin position="135"/>
        <end position="137"/>
    </location>
    <ligand>
        <name>substrate</name>
    </ligand>
</feature>
<dbReference type="GO" id="GO:0005829">
    <property type="term" value="C:cytosol"/>
    <property type="evidence" value="ECO:0007669"/>
    <property type="project" value="TreeGrafter"/>
</dbReference>
<feature type="active site" evidence="4">
    <location>
        <position position="314"/>
    </location>
</feature>
<feature type="binding site" evidence="4">
    <location>
        <position position="183"/>
    </location>
    <ligand>
        <name>substrate</name>
    </ligand>
</feature>
<evidence type="ECO:0000256" key="4">
    <source>
        <dbReference type="HAMAP-Rule" id="MF_00743"/>
    </source>
</evidence>
<dbReference type="InterPro" id="IPR024083">
    <property type="entry name" value="Fumarase/histidase_N"/>
</dbReference>
<comment type="similarity">
    <text evidence="1 4">Belongs to the class-II fumarase/aspartase family. Fumarase subfamily.</text>
</comment>
<dbReference type="SUPFAM" id="SSF48557">
    <property type="entry name" value="L-aspartase-like"/>
    <property type="match status" value="1"/>
</dbReference>
<dbReference type="Pfam" id="PF10415">
    <property type="entry name" value="FumaraseC_C"/>
    <property type="match status" value="1"/>
</dbReference>
<dbReference type="GO" id="GO:0008797">
    <property type="term" value="F:aspartate ammonia-lyase activity"/>
    <property type="evidence" value="ECO:0007669"/>
    <property type="project" value="TreeGrafter"/>
</dbReference>
<evidence type="ECO:0000259" key="5">
    <source>
        <dbReference type="Pfam" id="PF00206"/>
    </source>
</evidence>
<dbReference type="Proteomes" id="UP000199411">
    <property type="component" value="Unassembled WGS sequence"/>
</dbReference>
<reference evidence="8" key="1">
    <citation type="submission" date="2016-10" db="EMBL/GenBank/DDBJ databases">
        <authorList>
            <person name="Varghese N."/>
            <person name="Submissions S."/>
        </authorList>
    </citation>
    <scope>NUCLEOTIDE SEQUENCE [LARGE SCALE GENOMIC DNA]</scope>
    <source>
        <strain evidence="8">DSM 8415</strain>
    </source>
</reference>
<dbReference type="UniPathway" id="UPA00223">
    <property type="reaction ID" value="UER01007"/>
</dbReference>
<accession>A0A1G6QDB8</accession>
<dbReference type="AlphaFoldDB" id="A0A1G6QDB8"/>
<dbReference type="Pfam" id="PF00206">
    <property type="entry name" value="Lyase_1"/>
    <property type="match status" value="1"/>
</dbReference>
<comment type="function">
    <text evidence="4">Involved in the TCA cycle. Catalyzes the stereospecific interconversion of fumarate to L-malate.</text>
</comment>
<dbReference type="InterPro" id="IPR000362">
    <property type="entry name" value="Fumarate_lyase_fam"/>
</dbReference>
<dbReference type="PRINTS" id="PR00149">
    <property type="entry name" value="FUMRATELYASE"/>
</dbReference>
<dbReference type="HAMAP" id="MF_00743">
    <property type="entry name" value="FumaraseC"/>
    <property type="match status" value="1"/>
</dbReference>
<comment type="miscellaneous">
    <text evidence="4">There are 2 substrate-binding sites: the catalytic A site, and the non-catalytic B site that may play a role in the transfer of substrate or product between the active site and the solvent. Alternatively, the B site may bind allosteric effectors.</text>
</comment>
<dbReference type="CDD" id="cd01596">
    <property type="entry name" value="Aspartase_like"/>
    <property type="match status" value="1"/>
</dbReference>
<comment type="pathway">
    <text evidence="4">Carbohydrate metabolism; tricarboxylic acid cycle; (S)-malate from fumarate: step 1/1.</text>
</comment>
<dbReference type="PRINTS" id="PR00145">
    <property type="entry name" value="ARGSUCLYASE"/>
</dbReference>
<proteinExistence type="inferred from homology"/>
<evidence type="ECO:0000256" key="2">
    <source>
        <dbReference type="ARBA" id="ARBA00023239"/>
    </source>
</evidence>
<dbReference type="FunFam" id="1.10.275.10:FF:000001">
    <property type="entry name" value="Fumarate hydratase, mitochondrial"/>
    <property type="match status" value="1"/>
</dbReference>
<comment type="catalytic activity">
    <reaction evidence="4">
        <text>(S)-malate = fumarate + H2O</text>
        <dbReference type="Rhea" id="RHEA:12460"/>
        <dbReference type="ChEBI" id="CHEBI:15377"/>
        <dbReference type="ChEBI" id="CHEBI:15589"/>
        <dbReference type="ChEBI" id="CHEBI:29806"/>
        <dbReference type="EC" id="4.2.1.2"/>
    </reaction>
</comment>
<feature type="binding site" evidence="4">
    <location>
        <begin position="320"/>
        <end position="322"/>
    </location>
    <ligand>
        <name>substrate</name>
    </ligand>
</feature>
<name>A0A1G6QDB8_9BACT</name>
<feature type="site" description="Important for catalytic activity" evidence="4">
    <location>
        <position position="327"/>
    </location>
</feature>
<dbReference type="GO" id="GO:0004333">
    <property type="term" value="F:fumarate hydratase activity"/>
    <property type="evidence" value="ECO:0007669"/>
    <property type="project" value="UniProtKB-UniRule"/>
</dbReference>
<keyword evidence="8" id="KW-1185">Reference proteome</keyword>
<evidence type="ECO:0000256" key="3">
    <source>
        <dbReference type="ARBA" id="ARBA00054994"/>
    </source>
</evidence>
<dbReference type="InterPro" id="IPR018951">
    <property type="entry name" value="Fumarase_C_C"/>
</dbReference>
<dbReference type="EMBL" id="FMYU01000011">
    <property type="protein sequence ID" value="SDC90303.1"/>
    <property type="molecule type" value="Genomic_DNA"/>
</dbReference>
<dbReference type="NCBIfam" id="NF008909">
    <property type="entry name" value="PRK12273.1"/>
    <property type="match status" value="1"/>
</dbReference>
<evidence type="ECO:0000256" key="1">
    <source>
        <dbReference type="ARBA" id="ARBA00009084"/>
    </source>
</evidence>
<dbReference type="RefSeq" id="WP_092129415.1">
    <property type="nucleotide sequence ID" value="NZ_FMYU01000011.1"/>
</dbReference>
<dbReference type="Gene3D" id="1.20.200.10">
    <property type="entry name" value="Fumarase/aspartase (Central domain)"/>
    <property type="match status" value="1"/>
</dbReference>
<organism evidence="7 8">
    <name type="scientific">Desulfurella multipotens</name>
    <dbReference type="NCBI Taxonomy" id="79269"/>
    <lineage>
        <taxon>Bacteria</taxon>
        <taxon>Pseudomonadati</taxon>
        <taxon>Campylobacterota</taxon>
        <taxon>Desulfurellia</taxon>
        <taxon>Desulfurellales</taxon>
        <taxon>Desulfurellaceae</taxon>
        <taxon>Desulfurella</taxon>
    </lineage>
</organism>
<comment type="function">
    <text evidence="3">Catalyzes the reversible conversion of L-aspartate to fumarate and ammonia.</text>
</comment>
<dbReference type="PANTHER" id="PTHR42696:SF2">
    <property type="entry name" value="ASPARTATE AMMONIA-LYASE"/>
    <property type="match status" value="1"/>
</dbReference>
<dbReference type="PANTHER" id="PTHR42696">
    <property type="entry name" value="ASPARTATE AMMONIA-LYASE"/>
    <property type="match status" value="1"/>
</dbReference>
<feature type="binding site" evidence="4">
    <location>
        <position position="315"/>
    </location>
    <ligand>
        <name>substrate</name>
    </ligand>
</feature>
<keyword evidence="4" id="KW-0816">Tricarboxylic acid cycle</keyword>
<dbReference type="InterPro" id="IPR008948">
    <property type="entry name" value="L-Aspartase-like"/>
</dbReference>
<dbReference type="GO" id="GO:0006099">
    <property type="term" value="P:tricarboxylic acid cycle"/>
    <property type="evidence" value="ECO:0007669"/>
    <property type="project" value="UniProtKB-UniRule"/>
</dbReference>
<dbReference type="InterPro" id="IPR022761">
    <property type="entry name" value="Fumarate_lyase_N"/>
</dbReference>
<keyword evidence="2 4" id="KW-0456">Lyase</keyword>
<protein>
    <recommendedName>
        <fullName evidence="4">Fumarate hydratase class II</fullName>
        <shortName evidence="4">Fumarase C</shortName>
        <ecNumber evidence="4">4.2.1.2</ecNumber>
    </recommendedName>
    <alternativeName>
        <fullName evidence="4">Aerobic fumarase</fullName>
    </alternativeName>
    <alternativeName>
        <fullName evidence="4">Iron-independent fumarase</fullName>
    </alternativeName>
</protein>
<evidence type="ECO:0000313" key="8">
    <source>
        <dbReference type="Proteomes" id="UP000199411"/>
    </source>
</evidence>
<gene>
    <name evidence="4" type="primary">fumC</name>
    <name evidence="7" type="ORF">SAMN05660835_01563</name>
</gene>
<dbReference type="OrthoDB" id="9802809at2"/>
<evidence type="ECO:0000259" key="6">
    <source>
        <dbReference type="Pfam" id="PF10415"/>
    </source>
</evidence>
<dbReference type="FunFam" id="1.20.200.10:FF:000001">
    <property type="entry name" value="Fumarate hydratase, mitochondrial"/>
    <property type="match status" value="1"/>
</dbReference>
<comment type="subcellular location">
    <subcellularLocation>
        <location evidence="4">Cytoplasm</location>
    </subcellularLocation>
</comment>
<dbReference type="Gene3D" id="1.10.40.30">
    <property type="entry name" value="Fumarase/aspartase (C-terminal domain)"/>
    <property type="match status" value="1"/>
</dbReference>
<dbReference type="GO" id="GO:0006531">
    <property type="term" value="P:aspartate metabolic process"/>
    <property type="evidence" value="ECO:0007669"/>
    <property type="project" value="TreeGrafter"/>
</dbReference>
<feature type="domain" description="Fumarase C C-terminal" evidence="6">
    <location>
        <begin position="404"/>
        <end position="456"/>
    </location>
</feature>
<evidence type="ECO:0000313" key="7">
    <source>
        <dbReference type="EMBL" id="SDC90303.1"/>
    </source>
</evidence>
<dbReference type="FunFam" id="1.10.40.30:FF:000002">
    <property type="entry name" value="Fumarate hydratase class II"/>
    <property type="match status" value="1"/>
</dbReference>
<comment type="caution">
    <text evidence="4">Lacks conserved residue(s) required for the propagation of feature annotation.</text>
</comment>
<feature type="domain" description="Fumarate lyase N-terminal" evidence="5">
    <location>
        <begin position="9"/>
        <end position="338"/>
    </location>
</feature>
<dbReference type="GO" id="GO:0006106">
    <property type="term" value="P:fumarate metabolic process"/>
    <property type="evidence" value="ECO:0007669"/>
    <property type="project" value="InterPro"/>
</dbReference>
<dbReference type="InterPro" id="IPR051546">
    <property type="entry name" value="Aspartate_Ammonia-Lyase"/>
</dbReference>
<feature type="binding site" evidence="4">
    <location>
        <begin position="95"/>
        <end position="97"/>
    </location>
    <ligand>
        <name>substrate</name>
    </ligand>
</feature>
<dbReference type="PROSITE" id="PS00163">
    <property type="entry name" value="FUMARATE_LYASES"/>
    <property type="match status" value="1"/>
</dbReference>
<dbReference type="EC" id="4.2.1.2" evidence="4"/>
<comment type="subunit">
    <text evidence="4">Homotetramer.</text>
</comment>
<dbReference type="Gene3D" id="1.10.275.10">
    <property type="entry name" value="Fumarase/aspartase (N-terminal domain)"/>
    <property type="match status" value="1"/>
</dbReference>
<dbReference type="InterPro" id="IPR005677">
    <property type="entry name" value="Fum_hydII"/>
</dbReference>
<dbReference type="InterPro" id="IPR020557">
    <property type="entry name" value="Fumarate_lyase_CS"/>
</dbReference>